<evidence type="ECO:0000313" key="2">
    <source>
        <dbReference type="EMBL" id="MCM8750318.1"/>
    </source>
</evidence>
<feature type="transmembrane region" description="Helical" evidence="1">
    <location>
        <begin position="359"/>
        <end position="379"/>
    </location>
</feature>
<gene>
    <name evidence="2" type="ORF">NET02_14285</name>
</gene>
<sequence>MGHPAAQLAPVQRPLEHGLLVVCGLALLAWLALLPRVLTRLDPLTGDEPFYVMTAISLLQDGDLDESNNYAQRDYEQFYPPDPLPPGWQGWPSFPRELPPHPAHSRLPGLHTKHGLGLTLLIALPWAALGRPGAVLVPLACGVLLLGQMFLLARESGAPPGVAGTVALGLALAMPVGPYALLLFPEVPAALCLIYAVRRLAAPNSRPWQWLLAGGAIGFLPWLHQRFVFTAAVLGLVALGRWLRARPRWPVTLAIAPALAGGLALLGYNLWLYGVPWQRTADHAGFNGLAGALNGAAGLLLDAQWGLWVVAPVTILAVAALPWWLEAERRSFWIALAAVAPYLALMAAYKVWWGEWGPPARYLVPVVPLVAAPLGAWLAHARWPGWLATALLWGWGAMLTAIGYLDPQRFYHHPDGVNKLVGVVSGRLGVDLGRWLVPFQPYAQSPLDERLLAALIAAVALLLALLLVGSPERSTRSPDRSALETP</sequence>
<feature type="transmembrane region" description="Helical" evidence="1">
    <location>
        <begin position="386"/>
        <end position="405"/>
    </location>
</feature>
<dbReference type="Proteomes" id="UP001165306">
    <property type="component" value="Unassembled WGS sequence"/>
</dbReference>
<keyword evidence="1" id="KW-0472">Membrane</keyword>
<organism evidence="2 3">
    <name type="scientific">Thermalbibacter longus</name>
    <dbReference type="NCBI Taxonomy" id="2951981"/>
    <lineage>
        <taxon>Bacteria</taxon>
        <taxon>Pseudomonadati</taxon>
        <taxon>Thermomicrobiota</taxon>
        <taxon>Thermomicrobia</taxon>
        <taxon>Thermomicrobiales</taxon>
        <taxon>Thermomicrobiaceae</taxon>
        <taxon>Thermalbibacter</taxon>
    </lineage>
</organism>
<protein>
    <submittedName>
        <fullName evidence="2">Uncharacterized protein</fullName>
    </submittedName>
</protein>
<dbReference type="EMBL" id="JAMSLR010000013">
    <property type="protein sequence ID" value="MCM8750318.1"/>
    <property type="molecule type" value="Genomic_DNA"/>
</dbReference>
<feature type="transmembrane region" description="Helical" evidence="1">
    <location>
        <begin position="135"/>
        <end position="153"/>
    </location>
</feature>
<name>A0AA42BE17_9BACT</name>
<keyword evidence="3" id="KW-1185">Reference proteome</keyword>
<feature type="transmembrane region" description="Helical" evidence="1">
    <location>
        <begin position="17"/>
        <end position="34"/>
    </location>
</feature>
<dbReference type="RefSeq" id="WP_284058107.1">
    <property type="nucleotide sequence ID" value="NZ_JAMSLR010000013.1"/>
</dbReference>
<feature type="transmembrane region" description="Helical" evidence="1">
    <location>
        <begin position="165"/>
        <end position="196"/>
    </location>
</feature>
<comment type="caution">
    <text evidence="2">The sequence shown here is derived from an EMBL/GenBank/DDBJ whole genome shotgun (WGS) entry which is preliminary data.</text>
</comment>
<feature type="transmembrane region" description="Helical" evidence="1">
    <location>
        <begin position="305"/>
        <end position="325"/>
    </location>
</feature>
<evidence type="ECO:0000313" key="3">
    <source>
        <dbReference type="Proteomes" id="UP001165306"/>
    </source>
</evidence>
<evidence type="ECO:0000256" key="1">
    <source>
        <dbReference type="SAM" id="Phobius"/>
    </source>
</evidence>
<dbReference type="AlphaFoldDB" id="A0AA42BE17"/>
<proteinExistence type="predicted"/>
<feature type="transmembrane region" description="Helical" evidence="1">
    <location>
        <begin position="208"/>
        <end position="239"/>
    </location>
</feature>
<feature type="transmembrane region" description="Helical" evidence="1">
    <location>
        <begin position="251"/>
        <end position="271"/>
    </location>
</feature>
<feature type="transmembrane region" description="Helical" evidence="1">
    <location>
        <begin position="332"/>
        <end position="353"/>
    </location>
</feature>
<keyword evidence="1" id="KW-0812">Transmembrane</keyword>
<reference evidence="2" key="1">
    <citation type="submission" date="2022-06" db="EMBL/GenBank/DDBJ databases">
        <title>CFH 74404 Thermomicrobiaceae sp.</title>
        <authorList>
            <person name="Ming H."/>
            <person name="Li W.-J."/>
            <person name="Zhao Z."/>
        </authorList>
    </citation>
    <scope>NUCLEOTIDE SEQUENCE</scope>
    <source>
        <strain evidence="2">CFH 74404</strain>
    </source>
</reference>
<keyword evidence="1" id="KW-1133">Transmembrane helix</keyword>
<feature type="transmembrane region" description="Helical" evidence="1">
    <location>
        <begin position="451"/>
        <end position="470"/>
    </location>
</feature>
<accession>A0AA42BE17</accession>